<feature type="chain" id="PRO_5043998081" evidence="2">
    <location>
        <begin position="25"/>
        <end position="1716"/>
    </location>
</feature>
<feature type="compositionally biased region" description="Basic and acidic residues" evidence="1">
    <location>
        <begin position="1689"/>
        <end position="1706"/>
    </location>
</feature>
<feature type="compositionally biased region" description="Acidic residues" evidence="1">
    <location>
        <begin position="193"/>
        <end position="207"/>
    </location>
</feature>
<proteinExistence type="predicted"/>
<feature type="region of interest" description="Disordered" evidence="1">
    <location>
        <begin position="1598"/>
        <end position="1716"/>
    </location>
</feature>
<feature type="compositionally biased region" description="Acidic residues" evidence="1">
    <location>
        <begin position="1630"/>
        <end position="1645"/>
    </location>
</feature>
<dbReference type="EMBL" id="AP025314">
    <property type="protein sequence ID" value="BDD07634.1"/>
    <property type="molecule type" value="Genomic_DNA"/>
</dbReference>
<evidence type="ECO:0000313" key="3">
    <source>
        <dbReference type="EMBL" id="BDD07634.1"/>
    </source>
</evidence>
<sequence>MRSVICRWLFALVLCFGGSTSLLAQSHRIVEFPDSVGVRLNARLANARDSLLRNMGSDFLGLWEGANATTRKRITDVFSTMLDKSLRVVPHVSGVAELLVKIDASGRPASERDKILSVFEYAAREYPQGRVNFLMARLKEFYGQSAIRYENRYQLLYDNGSYSIELPEGPVAETEEEDWEEASEPVVQSGSWDDNDEEEDSEDEPDDGPGLTKWDEIPSLEIPDTDGVSIKFDRVNLTFQFKTDTVTLTGTHGVYWPERNLWIGKGGSMSWPVEVAGAVPQVTLDEYVLDLEQGTILSQKAMLAFSGKLSAPAQGEYRFKLADYKKPKNSWPRFASYRSDLEIKSMSEPRVRYTGGISLKGAHFGGESLSGGKGVMFFSDGGQDKFRVISKKFDFTDSTMFAPGASLKVFQYGDSLYHPYLDVHYEAGDTLLWAQKTKNKRFQITPFTASYFGIKIKADYLEWNPDTDSLNISILKAREQTPAFFESDSYFSRDNYSEISDSYRFNPLGLIIHYKKETGAEYVTVADLDEFYKKIRYKNLEQSMYKLREYDLIRFDERTGEISLTKMADFYLAALRKTADYDELTIPSRLSSAPNGTLHFGDSLMTVRGVSRFDISKKLNVYVEPEDKEVHLMKGQDFKFDGKLFSGIFEFVGQDFTFRYDDFLVDLQKIDSIRFQVEDTVTGEKMKVQNKLVGDPADTMNIDTSQPYGTLYINRPGNKSGNKVAARYPYFSAQKGARVYFDNPNVLDGAYDKSVYFEVPPFAVDSLNAQDFTAIGFEGTFVSGGIFPDFKQKLSLMPDNSLGFKKSLPAEGYMLYEDPEGKYYDSLTLDARGLRGHGKVSYLTSNLESKDFIFYQDSVSTIGTKVEVGRGEHNGASFPDLILENYQMSWKVKQDSLILRNLSDTTGLMTMYEYTALLDGQAVITKKGLRGAGVLQTRFSETHSGDYHFKADDFSAQNANFEIKSDNPEKPAVFGDDVELYFNIAEDYADISPEKEGVAALSFPYSQFNTSITNARWLLQEDIVKMSKPEEVDITSSYFYSTRPDLDSLVFNASAAEYNMNTLELNIQGIPHIVVADAFVIPEGNQVMVLENSSIERLKNAELVVDTLNKYHRLVEGNIEIKSRLMFEGDAKYRYVNAVADTFILNFDKFEYLDYNEEKRERRLAIFGKVAEDRHTVSGGEITPEDELVISPGMLYKGPVRMEATKKALMLDGHVKLDLKSKPFYDKWIRYASSDERQQEVMFDFETSLAEGDENLIAGLFYEDGVNVVYPVFVDGKRQENDQAFFTPAGLLHYDPKEKVYLIEDTLKRSGGTYVGKVFQYSDEDGSVGFEGPVDLLEVIESKKAPDYVMDATAIDGKASSNSGAVSFNSFMVLEMPVPDAALAEMGRLVSTYLEERGAVDAEPNRVRLLYKLAEFIGDRGVKEYEERAQLDYVPIVSLSGKLSRGVTLSNVNMEWSEANTAWYSKGKIGISNILANDVNHLTEAFLEVDKTGDGDNVNFFFKVTGDIWYFFKYSGSENSMQAFSSDDVFNGIIGKRANVGKAKIGELVLDLADTEIALEFINRFRMDYEGKDPDYKLEMPADVAPTLEDSEEYVDPLFTEDENDNGEEKTYSEDDLFGTEDDKPATENKEEDVFDMGEDDESEGDLLGGETEKESKKDRKKKKRDNKKSKKDKKDKKGKDKGKKQKKEKPDKKKKPDPEKEKEKAEEEELEDDGF</sequence>
<keyword evidence="2" id="KW-0732">Signal</keyword>
<feature type="signal peptide" evidence="2">
    <location>
        <begin position="1"/>
        <end position="24"/>
    </location>
</feature>
<feature type="compositionally biased region" description="Acidic residues" evidence="1">
    <location>
        <begin position="173"/>
        <end position="183"/>
    </location>
</feature>
<dbReference type="Proteomes" id="UP001348817">
    <property type="component" value="Chromosome"/>
</dbReference>
<protein>
    <submittedName>
        <fullName evidence="3">Uncharacterized protein</fullName>
    </submittedName>
</protein>
<accession>A0AAU9C6M4</accession>
<evidence type="ECO:0000256" key="2">
    <source>
        <dbReference type="SAM" id="SignalP"/>
    </source>
</evidence>
<dbReference type="KEGG" id="fax:FUAX_00660"/>
<organism evidence="3 4">
    <name type="scientific">Fulvitalea axinellae</name>
    <dbReference type="NCBI Taxonomy" id="1182444"/>
    <lineage>
        <taxon>Bacteria</taxon>
        <taxon>Pseudomonadati</taxon>
        <taxon>Bacteroidota</taxon>
        <taxon>Cytophagia</taxon>
        <taxon>Cytophagales</taxon>
        <taxon>Persicobacteraceae</taxon>
        <taxon>Fulvitalea</taxon>
    </lineage>
</organism>
<feature type="compositionally biased region" description="Basic residues" evidence="1">
    <location>
        <begin position="1659"/>
        <end position="1688"/>
    </location>
</feature>
<feature type="region of interest" description="Disordered" evidence="1">
    <location>
        <begin position="170"/>
        <end position="218"/>
    </location>
</feature>
<gene>
    <name evidence="3" type="ORF">FUAX_00660</name>
</gene>
<feature type="compositionally biased region" description="Acidic residues" evidence="1">
    <location>
        <begin position="1707"/>
        <end position="1716"/>
    </location>
</feature>
<evidence type="ECO:0000313" key="4">
    <source>
        <dbReference type="Proteomes" id="UP001348817"/>
    </source>
</evidence>
<keyword evidence="4" id="KW-1185">Reference proteome</keyword>
<evidence type="ECO:0000256" key="1">
    <source>
        <dbReference type="SAM" id="MobiDB-lite"/>
    </source>
</evidence>
<dbReference type="RefSeq" id="WP_338392947.1">
    <property type="nucleotide sequence ID" value="NZ_AP025314.1"/>
</dbReference>
<name>A0AAU9C6M4_9BACT</name>
<reference evidence="3 4" key="1">
    <citation type="submission" date="2021-12" db="EMBL/GenBank/DDBJ databases">
        <title>Genome sequencing of bacteria with rrn-lacking chromosome and rrn-plasmid.</title>
        <authorList>
            <person name="Anda M."/>
            <person name="Iwasaki W."/>
        </authorList>
    </citation>
    <scope>NUCLEOTIDE SEQUENCE [LARGE SCALE GENOMIC DNA]</scope>
    <source>
        <strain evidence="3 4">DSM 100852</strain>
    </source>
</reference>